<sequence>GEPKTVNLLRDRKNRWAGGKWSSGRSKRMKNGTLSYDPQYDWPVNEYGVRYNIWQYNTGYGYTAEADYVYQHPAIFPAQLATDHILTWTDAYDWILDPMF</sequence>
<proteinExistence type="predicted"/>
<feature type="non-terminal residue" evidence="1">
    <location>
        <position position="1"/>
    </location>
</feature>
<dbReference type="InterPro" id="IPR029063">
    <property type="entry name" value="SAM-dependent_MTases_sf"/>
</dbReference>
<evidence type="ECO:0000313" key="1">
    <source>
        <dbReference type="EMBL" id="GAI39846.1"/>
    </source>
</evidence>
<reference evidence="1" key="1">
    <citation type="journal article" date="2014" name="Front. Microbiol.">
        <title>High frequency of phylogenetically diverse reductive dehalogenase-homologous genes in deep subseafloor sedimentary metagenomes.</title>
        <authorList>
            <person name="Kawai M."/>
            <person name="Futagami T."/>
            <person name="Toyoda A."/>
            <person name="Takaki Y."/>
            <person name="Nishi S."/>
            <person name="Hori S."/>
            <person name="Arai W."/>
            <person name="Tsubouchi T."/>
            <person name="Morono Y."/>
            <person name="Uchiyama I."/>
            <person name="Ito T."/>
            <person name="Fujiyama A."/>
            <person name="Inagaki F."/>
            <person name="Takami H."/>
        </authorList>
    </citation>
    <scope>NUCLEOTIDE SEQUENCE</scope>
    <source>
        <strain evidence="1">Expedition CK06-06</strain>
    </source>
</reference>
<organism evidence="1">
    <name type="scientific">marine sediment metagenome</name>
    <dbReference type="NCBI Taxonomy" id="412755"/>
    <lineage>
        <taxon>unclassified sequences</taxon>
        <taxon>metagenomes</taxon>
        <taxon>ecological metagenomes</taxon>
    </lineage>
</organism>
<dbReference type="Gene3D" id="3.40.50.150">
    <property type="entry name" value="Vaccinia Virus protein VP39"/>
    <property type="match status" value="1"/>
</dbReference>
<dbReference type="AlphaFoldDB" id="X1PBL4"/>
<gene>
    <name evidence="1" type="ORF">S06H3_42581</name>
</gene>
<dbReference type="EMBL" id="BARV01026344">
    <property type="protein sequence ID" value="GAI39846.1"/>
    <property type="molecule type" value="Genomic_DNA"/>
</dbReference>
<name>X1PBL4_9ZZZZ</name>
<protein>
    <submittedName>
        <fullName evidence="1">Uncharacterized protein</fullName>
    </submittedName>
</protein>
<accession>X1PBL4</accession>
<comment type="caution">
    <text evidence="1">The sequence shown here is derived from an EMBL/GenBank/DDBJ whole genome shotgun (WGS) entry which is preliminary data.</text>
</comment>